<dbReference type="SMART" id="SM00880">
    <property type="entry name" value="CHAD"/>
    <property type="match status" value="1"/>
</dbReference>
<sequence length="333" mass="37936">MKKGQKSEAATPENGQKKLTLGDYAHQVIGEHYSAVIQEEESVLADHQPEHLHHMRVGTRRLRTALQVFRSVANLPKAARETRLRDLARVLGEVRDLDVQIAILKQDYLPQISPSEQALLEKAIADLQKRRPKVFKKMKSALRSDRYSALRQGYTDWMAQPSYGAIAELSILSLLPDLLTPLLSELLLHPGWLISAQLVLNQQTDSENALVLHDLRKLCKHVRYEAEFFTSFYGKDFQKWIKEIKGLQENLGTFQDTQVLLDLLSQGLAPLEQLPELQAVIQKKQALALSNWDALRQKYLKSDYRYHLHQMLLQPTSIAPLLKSAIDPSIAQN</sequence>
<dbReference type="PROSITE" id="PS51708">
    <property type="entry name" value="CHAD"/>
    <property type="match status" value="1"/>
</dbReference>
<dbReference type="Pfam" id="PF05235">
    <property type="entry name" value="CHAD"/>
    <property type="match status" value="1"/>
</dbReference>
<dbReference type="PANTHER" id="PTHR39339">
    <property type="entry name" value="SLR1444 PROTEIN"/>
    <property type="match status" value="1"/>
</dbReference>
<dbReference type="Proteomes" id="UP000757435">
    <property type="component" value="Unassembled WGS sequence"/>
</dbReference>
<organism evidence="2 3">
    <name type="scientific">Drouetiella hepatica Uher 2000/2452</name>
    <dbReference type="NCBI Taxonomy" id="904376"/>
    <lineage>
        <taxon>Bacteria</taxon>
        <taxon>Bacillati</taxon>
        <taxon>Cyanobacteriota</taxon>
        <taxon>Cyanophyceae</taxon>
        <taxon>Oculatellales</taxon>
        <taxon>Oculatellaceae</taxon>
        <taxon>Drouetiella</taxon>
    </lineage>
</organism>
<dbReference type="InterPro" id="IPR038186">
    <property type="entry name" value="CHAD_dom_sf"/>
</dbReference>
<comment type="caution">
    <text evidence="2">The sequence shown here is derived from an EMBL/GenBank/DDBJ whole genome shotgun (WGS) entry which is preliminary data.</text>
</comment>
<dbReference type="AlphaFoldDB" id="A0A951QEP4"/>
<dbReference type="Gene3D" id="1.40.20.10">
    <property type="entry name" value="CHAD domain"/>
    <property type="match status" value="1"/>
</dbReference>
<gene>
    <name evidence="2" type="ORF">KME15_17085</name>
</gene>
<protein>
    <submittedName>
        <fullName evidence="2">CHAD domain-containing protein</fullName>
    </submittedName>
</protein>
<evidence type="ECO:0000313" key="3">
    <source>
        <dbReference type="Proteomes" id="UP000757435"/>
    </source>
</evidence>
<dbReference type="InterPro" id="IPR007899">
    <property type="entry name" value="CHAD_dom"/>
</dbReference>
<evidence type="ECO:0000313" key="2">
    <source>
        <dbReference type="EMBL" id="MBW4660391.1"/>
    </source>
</evidence>
<dbReference type="EMBL" id="JAHHHD010000020">
    <property type="protein sequence ID" value="MBW4660391.1"/>
    <property type="molecule type" value="Genomic_DNA"/>
</dbReference>
<evidence type="ECO:0000259" key="1">
    <source>
        <dbReference type="PROSITE" id="PS51708"/>
    </source>
</evidence>
<dbReference type="PANTHER" id="PTHR39339:SF1">
    <property type="entry name" value="CHAD DOMAIN-CONTAINING PROTEIN"/>
    <property type="match status" value="1"/>
</dbReference>
<accession>A0A951QEP4</accession>
<proteinExistence type="predicted"/>
<reference evidence="2" key="2">
    <citation type="journal article" date="2022" name="Microbiol. Resour. Announc.">
        <title>Metagenome Sequencing to Explore Phylogenomics of Terrestrial Cyanobacteria.</title>
        <authorList>
            <person name="Ward R.D."/>
            <person name="Stajich J.E."/>
            <person name="Johansen J.R."/>
            <person name="Huntemann M."/>
            <person name="Clum A."/>
            <person name="Foster B."/>
            <person name="Foster B."/>
            <person name="Roux S."/>
            <person name="Palaniappan K."/>
            <person name="Varghese N."/>
            <person name="Mukherjee S."/>
            <person name="Reddy T.B.K."/>
            <person name="Daum C."/>
            <person name="Copeland A."/>
            <person name="Chen I.A."/>
            <person name="Ivanova N.N."/>
            <person name="Kyrpides N.C."/>
            <person name="Shapiro N."/>
            <person name="Eloe-Fadrosh E.A."/>
            <person name="Pietrasiak N."/>
        </authorList>
    </citation>
    <scope>NUCLEOTIDE SEQUENCE</scope>
    <source>
        <strain evidence="2">UHER 2000/2452</strain>
    </source>
</reference>
<feature type="domain" description="CHAD" evidence="1">
    <location>
        <begin position="18"/>
        <end position="317"/>
    </location>
</feature>
<name>A0A951QEP4_9CYAN</name>
<reference evidence="2" key="1">
    <citation type="submission" date="2021-05" db="EMBL/GenBank/DDBJ databases">
        <authorList>
            <person name="Pietrasiak N."/>
            <person name="Ward R."/>
            <person name="Stajich J.E."/>
            <person name="Kurbessoian T."/>
        </authorList>
    </citation>
    <scope>NUCLEOTIDE SEQUENCE</scope>
    <source>
        <strain evidence="2">UHER 2000/2452</strain>
    </source>
</reference>